<feature type="compositionally biased region" description="Low complexity" evidence="1">
    <location>
        <begin position="122"/>
        <end position="147"/>
    </location>
</feature>
<feature type="region of interest" description="Disordered" evidence="1">
    <location>
        <begin position="122"/>
        <end position="213"/>
    </location>
</feature>
<feature type="compositionally biased region" description="Polar residues" evidence="1">
    <location>
        <begin position="184"/>
        <end position="195"/>
    </location>
</feature>
<dbReference type="EMBL" id="JAVHJL010000006">
    <property type="protein sequence ID" value="KAK6501843.1"/>
    <property type="molecule type" value="Genomic_DNA"/>
</dbReference>
<keyword evidence="2" id="KW-0472">Membrane</keyword>
<keyword evidence="2" id="KW-1133">Transmembrane helix</keyword>
<reference evidence="3 4" key="1">
    <citation type="submission" date="2023-08" db="EMBL/GenBank/DDBJ databases">
        <authorList>
            <person name="Palmer J.M."/>
        </authorList>
    </citation>
    <scope>NUCLEOTIDE SEQUENCE [LARGE SCALE GENOMIC DNA]</scope>
    <source>
        <strain evidence="3 4">TWF481</strain>
    </source>
</reference>
<evidence type="ECO:0000256" key="1">
    <source>
        <dbReference type="SAM" id="MobiDB-lite"/>
    </source>
</evidence>
<accession>A0AAV9W4F2</accession>
<dbReference type="Proteomes" id="UP001370758">
    <property type="component" value="Unassembled WGS sequence"/>
</dbReference>
<evidence type="ECO:0000256" key="2">
    <source>
        <dbReference type="SAM" id="Phobius"/>
    </source>
</evidence>
<evidence type="ECO:0000313" key="4">
    <source>
        <dbReference type="Proteomes" id="UP001370758"/>
    </source>
</evidence>
<comment type="caution">
    <text evidence="3">The sequence shown here is derived from an EMBL/GenBank/DDBJ whole genome shotgun (WGS) entry which is preliminary data.</text>
</comment>
<proteinExistence type="predicted"/>
<evidence type="ECO:0000313" key="3">
    <source>
        <dbReference type="EMBL" id="KAK6501843.1"/>
    </source>
</evidence>
<dbReference type="AlphaFoldDB" id="A0AAV9W4F2"/>
<feature type="compositionally biased region" description="Polar residues" evidence="1">
    <location>
        <begin position="160"/>
        <end position="169"/>
    </location>
</feature>
<keyword evidence="2" id="KW-0812">Transmembrane</keyword>
<gene>
    <name evidence="3" type="ORF">TWF481_009664</name>
</gene>
<name>A0AAV9W4F2_9PEZI</name>
<protein>
    <submittedName>
        <fullName evidence="3">Uncharacterized protein</fullName>
    </submittedName>
</protein>
<sequence>MLRRRDQVSPYLKPAAAISTRTHTIKSNIPDATTSANPSKTSQLGTLPTQYTSTLLLEYEFILFSIDTNTKIFESKSTYTSFNSISTITATYTSISRYLSVYSTSTLALTLTLTVESVPIFAPKPTSKSVSSPNSVSSSPPRPTSKTAYKSPSGKGLVTMDSTTTSSESPENKATETPGAPDGSTKTDNDNNSSPPAGCTEATPHGKIDGNKCSPSNPSRLDLRVAGVIIAVAIVLLIFTGFFLWYYIRRKNKRARGQPRPPSLEDGDFSRRSYIPQFSQFSSRINRDSAVSGHSMEISSSEPLLDDHALAKQFADLDGKITDHIINYWHSSDISSRDYQAYINSEASRKSWNGILFQGRPLLVNFEARVHMFRAILAYHVYSCVADWKILTSEEQTTIFRNGSIRRPARRRICGSLRSSEEDAMKRVETIFDILERETRLHVSNENSYHELHKESLDNIAKSVVILGIQLGSQRDDFRFNFRNKDSDGDDADNPLAVALLGEPGADSDTVEVVNEMGGTIRALISPGVIRVPSARNKDPYFVRKTLVFTA</sequence>
<feature type="transmembrane region" description="Helical" evidence="2">
    <location>
        <begin position="225"/>
        <end position="248"/>
    </location>
</feature>
<keyword evidence="4" id="KW-1185">Reference proteome</keyword>
<organism evidence="3 4">
    <name type="scientific">Arthrobotrys musiformis</name>
    <dbReference type="NCBI Taxonomy" id="47236"/>
    <lineage>
        <taxon>Eukaryota</taxon>
        <taxon>Fungi</taxon>
        <taxon>Dikarya</taxon>
        <taxon>Ascomycota</taxon>
        <taxon>Pezizomycotina</taxon>
        <taxon>Orbiliomycetes</taxon>
        <taxon>Orbiliales</taxon>
        <taxon>Orbiliaceae</taxon>
        <taxon>Arthrobotrys</taxon>
    </lineage>
</organism>